<evidence type="ECO:0000256" key="4">
    <source>
        <dbReference type="ARBA" id="ARBA00022692"/>
    </source>
</evidence>
<evidence type="ECO:0000256" key="5">
    <source>
        <dbReference type="ARBA" id="ARBA00022989"/>
    </source>
</evidence>
<dbReference type="PANTHER" id="PTHR30151">
    <property type="entry name" value="ALKANE SULFONATE ABC TRANSPORTER-RELATED, MEMBRANE SUBUNIT"/>
    <property type="match status" value="1"/>
</dbReference>
<dbReference type="GO" id="GO:0055085">
    <property type="term" value="P:transmembrane transport"/>
    <property type="evidence" value="ECO:0007669"/>
    <property type="project" value="InterPro"/>
</dbReference>
<protein>
    <submittedName>
        <fullName evidence="9">ABC transporter permease</fullName>
    </submittedName>
</protein>
<keyword evidence="4 7" id="KW-0812">Transmembrane</keyword>
<feature type="transmembrane region" description="Helical" evidence="7">
    <location>
        <begin position="222"/>
        <end position="243"/>
    </location>
</feature>
<feature type="transmembrane region" description="Helical" evidence="7">
    <location>
        <begin position="100"/>
        <end position="120"/>
    </location>
</feature>
<organism evidence="9 10">
    <name type="scientific">Calidifontibacillus erzurumensis</name>
    <dbReference type="NCBI Taxonomy" id="2741433"/>
    <lineage>
        <taxon>Bacteria</taxon>
        <taxon>Bacillati</taxon>
        <taxon>Bacillota</taxon>
        <taxon>Bacilli</taxon>
        <taxon>Bacillales</taxon>
        <taxon>Bacillaceae</taxon>
        <taxon>Calidifontibacillus/Schinkia group</taxon>
        <taxon>Calidifontibacillus</taxon>
    </lineage>
</organism>
<dbReference type="InterPro" id="IPR000515">
    <property type="entry name" value="MetI-like"/>
</dbReference>
<keyword evidence="6 7" id="KW-0472">Membrane</keyword>
<dbReference type="AlphaFoldDB" id="A0A8J8GE97"/>
<evidence type="ECO:0000256" key="1">
    <source>
        <dbReference type="ARBA" id="ARBA00004651"/>
    </source>
</evidence>
<dbReference type="RefSeq" id="WP_173729423.1">
    <property type="nucleotide sequence ID" value="NZ_JABTTE010000001.1"/>
</dbReference>
<keyword evidence="10" id="KW-1185">Reference proteome</keyword>
<dbReference type="PANTHER" id="PTHR30151:SF0">
    <property type="entry name" value="ABC TRANSPORTER PERMEASE PROTEIN MJ0413-RELATED"/>
    <property type="match status" value="1"/>
</dbReference>
<dbReference type="SUPFAM" id="SSF161098">
    <property type="entry name" value="MetI-like"/>
    <property type="match status" value="1"/>
</dbReference>
<comment type="caution">
    <text evidence="9">The sequence shown here is derived from an EMBL/GenBank/DDBJ whole genome shotgun (WGS) entry which is preliminary data.</text>
</comment>
<evidence type="ECO:0000256" key="7">
    <source>
        <dbReference type="RuleBase" id="RU363032"/>
    </source>
</evidence>
<comment type="similarity">
    <text evidence="7">Belongs to the binding-protein-dependent transport system permease family.</text>
</comment>
<feature type="transmembrane region" description="Helical" evidence="7">
    <location>
        <begin position="12"/>
        <end position="32"/>
    </location>
</feature>
<proteinExistence type="inferred from homology"/>
<accession>A0A8J8GE97</accession>
<feature type="transmembrane region" description="Helical" evidence="7">
    <location>
        <begin position="67"/>
        <end position="88"/>
    </location>
</feature>
<keyword evidence="3" id="KW-1003">Cell membrane</keyword>
<reference evidence="9" key="1">
    <citation type="submission" date="2020-06" db="EMBL/GenBank/DDBJ databases">
        <title>A novel thermopfilic bacterium from Erzurum, Turkey.</title>
        <authorList>
            <person name="Adiguzel A."/>
            <person name="Ay H."/>
            <person name="Baltaci M.O."/>
        </authorList>
    </citation>
    <scope>NUCLEOTIDE SEQUENCE</scope>
    <source>
        <strain evidence="9">P2</strain>
    </source>
</reference>
<dbReference type="Gene3D" id="1.10.3720.10">
    <property type="entry name" value="MetI-like"/>
    <property type="match status" value="1"/>
</dbReference>
<sequence>MKGSTTNDRDTITTFSAMATIVGLWWIVSFFYPPIIVPSPVETVEKAYQLAVEGQLTKELAITVQRALIGFSFSLISGSLLGCFIGSYEKLYQFFKPMVTFLQTVPPISWILLAIIWMGFGSGAPIFVVIIATFPIFFFNAVQGVRHLPEHLLEMGRTFQVHRLRMIKDLYLPSLWPFISSAITICLGNSWKTIVMAELLSSNSGVGAALSMARLQLETAEVFAWTMVIVLLGLITEHVFQWFDDRTRVGKVRKWKSGI</sequence>
<evidence type="ECO:0000259" key="8">
    <source>
        <dbReference type="PROSITE" id="PS50928"/>
    </source>
</evidence>
<dbReference type="Proteomes" id="UP000625804">
    <property type="component" value="Unassembled WGS sequence"/>
</dbReference>
<feature type="domain" description="ABC transmembrane type-1" evidence="8">
    <location>
        <begin position="60"/>
        <end position="240"/>
    </location>
</feature>
<evidence type="ECO:0000313" key="9">
    <source>
        <dbReference type="EMBL" id="NSL50218.1"/>
    </source>
</evidence>
<name>A0A8J8GE97_9BACI</name>
<dbReference type="Pfam" id="PF00528">
    <property type="entry name" value="BPD_transp_1"/>
    <property type="match status" value="1"/>
</dbReference>
<evidence type="ECO:0000256" key="2">
    <source>
        <dbReference type="ARBA" id="ARBA00022448"/>
    </source>
</evidence>
<gene>
    <name evidence="9" type="ORF">HR057_00390</name>
</gene>
<keyword evidence="2 7" id="KW-0813">Transport</keyword>
<dbReference type="EMBL" id="JABTTE010000001">
    <property type="protein sequence ID" value="NSL50218.1"/>
    <property type="molecule type" value="Genomic_DNA"/>
</dbReference>
<feature type="transmembrane region" description="Helical" evidence="7">
    <location>
        <begin position="170"/>
        <end position="191"/>
    </location>
</feature>
<dbReference type="GO" id="GO:0005886">
    <property type="term" value="C:plasma membrane"/>
    <property type="evidence" value="ECO:0007669"/>
    <property type="project" value="UniProtKB-SubCell"/>
</dbReference>
<feature type="transmembrane region" description="Helical" evidence="7">
    <location>
        <begin position="126"/>
        <end position="149"/>
    </location>
</feature>
<keyword evidence="5 7" id="KW-1133">Transmembrane helix</keyword>
<comment type="subcellular location">
    <subcellularLocation>
        <location evidence="1 7">Cell membrane</location>
        <topology evidence="1 7">Multi-pass membrane protein</topology>
    </subcellularLocation>
</comment>
<evidence type="ECO:0000256" key="6">
    <source>
        <dbReference type="ARBA" id="ARBA00023136"/>
    </source>
</evidence>
<evidence type="ECO:0000313" key="10">
    <source>
        <dbReference type="Proteomes" id="UP000625804"/>
    </source>
</evidence>
<dbReference type="InterPro" id="IPR035906">
    <property type="entry name" value="MetI-like_sf"/>
</dbReference>
<dbReference type="PROSITE" id="PS50928">
    <property type="entry name" value="ABC_TM1"/>
    <property type="match status" value="1"/>
</dbReference>
<evidence type="ECO:0000256" key="3">
    <source>
        <dbReference type="ARBA" id="ARBA00022475"/>
    </source>
</evidence>